<evidence type="ECO:0000259" key="3">
    <source>
        <dbReference type="PROSITE" id="PS50977"/>
    </source>
</evidence>
<dbReference type="InterPro" id="IPR009057">
    <property type="entry name" value="Homeodomain-like_sf"/>
</dbReference>
<dbReference type="PROSITE" id="PS50977">
    <property type="entry name" value="HTH_TETR_2"/>
    <property type="match status" value="1"/>
</dbReference>
<accession>A0ABV5VWW6</accession>
<dbReference type="RefSeq" id="WP_344903213.1">
    <property type="nucleotide sequence ID" value="NZ_BAAAYO010000001.1"/>
</dbReference>
<protein>
    <submittedName>
        <fullName evidence="4">TetR/AcrR family transcriptional regulator</fullName>
    </submittedName>
</protein>
<keyword evidence="5" id="KW-1185">Reference proteome</keyword>
<evidence type="ECO:0000313" key="4">
    <source>
        <dbReference type="EMBL" id="MFB9752806.1"/>
    </source>
</evidence>
<evidence type="ECO:0000256" key="1">
    <source>
        <dbReference type="ARBA" id="ARBA00023125"/>
    </source>
</evidence>
<gene>
    <name evidence="4" type="ORF">ACFFNY_14670</name>
</gene>
<dbReference type="EMBL" id="JBHMAG010000012">
    <property type="protein sequence ID" value="MFB9752806.1"/>
    <property type="molecule type" value="Genomic_DNA"/>
</dbReference>
<dbReference type="InterPro" id="IPR001647">
    <property type="entry name" value="HTH_TetR"/>
</dbReference>
<reference evidence="4 5" key="1">
    <citation type="submission" date="2024-09" db="EMBL/GenBank/DDBJ databases">
        <authorList>
            <person name="Sun Q."/>
            <person name="Mori K."/>
        </authorList>
    </citation>
    <scope>NUCLEOTIDE SEQUENCE [LARGE SCALE GENOMIC DNA]</scope>
    <source>
        <strain evidence="4 5">JCM 12520</strain>
    </source>
</reference>
<dbReference type="Gene3D" id="1.10.357.10">
    <property type="entry name" value="Tetracycline Repressor, domain 2"/>
    <property type="match status" value="1"/>
</dbReference>
<feature type="domain" description="HTH tetR-type" evidence="3">
    <location>
        <begin position="6"/>
        <end position="66"/>
    </location>
</feature>
<evidence type="ECO:0000313" key="5">
    <source>
        <dbReference type="Proteomes" id="UP001589619"/>
    </source>
</evidence>
<proteinExistence type="predicted"/>
<keyword evidence="1 2" id="KW-0238">DNA-binding</keyword>
<dbReference type="Proteomes" id="UP001589619">
    <property type="component" value="Unassembled WGS sequence"/>
</dbReference>
<evidence type="ECO:0000256" key="2">
    <source>
        <dbReference type="PROSITE-ProRule" id="PRU00335"/>
    </source>
</evidence>
<sequence>MAPKTKFSKEQIIDAAFEIARIEGINAITIRKVSEKLGSSIAPIYVNFKEVDELIQEVVKKTFAISKQLLKEQHSGNPFQDIGIASIRFAKEYGVLYRDLVMNKNDYKNDREQDMDMLVSLMKQDAHLQGLADEELMAILLKMKIFQTGLSVMVANGLLPNDFDEEKMIHILNSAATDIITAAHARKSGGSV</sequence>
<comment type="caution">
    <text evidence="4">The sequence shown here is derived from an EMBL/GenBank/DDBJ whole genome shotgun (WGS) entry which is preliminary data.</text>
</comment>
<organism evidence="4 5">
    <name type="scientific">Paenibacillus hodogayensis</name>
    <dbReference type="NCBI Taxonomy" id="279208"/>
    <lineage>
        <taxon>Bacteria</taxon>
        <taxon>Bacillati</taxon>
        <taxon>Bacillota</taxon>
        <taxon>Bacilli</taxon>
        <taxon>Bacillales</taxon>
        <taxon>Paenibacillaceae</taxon>
        <taxon>Paenibacillus</taxon>
    </lineage>
</organism>
<name>A0ABV5VWW6_9BACL</name>
<dbReference type="SUPFAM" id="SSF46689">
    <property type="entry name" value="Homeodomain-like"/>
    <property type="match status" value="1"/>
</dbReference>
<feature type="DNA-binding region" description="H-T-H motif" evidence="2">
    <location>
        <begin position="29"/>
        <end position="48"/>
    </location>
</feature>